<protein>
    <recommendedName>
        <fullName evidence="7">Rhodopsin domain-containing protein</fullName>
    </recommendedName>
</protein>
<reference evidence="8" key="1">
    <citation type="journal article" date="2020" name="Stud. Mycol.">
        <title>101 Dothideomycetes genomes: a test case for predicting lifestyles and emergence of pathogens.</title>
        <authorList>
            <person name="Haridas S."/>
            <person name="Albert R."/>
            <person name="Binder M."/>
            <person name="Bloem J."/>
            <person name="Labutti K."/>
            <person name="Salamov A."/>
            <person name="Andreopoulos B."/>
            <person name="Baker S."/>
            <person name="Barry K."/>
            <person name="Bills G."/>
            <person name="Bluhm B."/>
            <person name="Cannon C."/>
            <person name="Castanera R."/>
            <person name="Culley D."/>
            <person name="Daum C."/>
            <person name="Ezra D."/>
            <person name="Gonzalez J."/>
            <person name="Henrissat B."/>
            <person name="Kuo A."/>
            <person name="Liang C."/>
            <person name="Lipzen A."/>
            <person name="Lutzoni F."/>
            <person name="Magnuson J."/>
            <person name="Mondo S."/>
            <person name="Nolan M."/>
            <person name="Ohm R."/>
            <person name="Pangilinan J."/>
            <person name="Park H.-J."/>
            <person name="Ramirez L."/>
            <person name="Alfaro M."/>
            <person name="Sun H."/>
            <person name="Tritt A."/>
            <person name="Yoshinaga Y."/>
            <person name="Zwiers L.-H."/>
            <person name="Turgeon B."/>
            <person name="Goodwin S."/>
            <person name="Spatafora J."/>
            <person name="Crous P."/>
            <person name="Grigoriev I."/>
        </authorList>
    </citation>
    <scope>NUCLEOTIDE SEQUENCE</scope>
    <source>
        <strain evidence="8">CBS 113818</strain>
    </source>
</reference>
<evidence type="ECO:0000313" key="8">
    <source>
        <dbReference type="EMBL" id="KAF2827650.1"/>
    </source>
</evidence>
<feature type="transmembrane region" description="Helical" evidence="6">
    <location>
        <begin position="20"/>
        <end position="42"/>
    </location>
</feature>
<dbReference type="EMBL" id="MU006224">
    <property type="protein sequence ID" value="KAF2827650.1"/>
    <property type="molecule type" value="Genomic_DNA"/>
</dbReference>
<organism evidence="8 9">
    <name type="scientific">Ophiobolus disseminans</name>
    <dbReference type="NCBI Taxonomy" id="1469910"/>
    <lineage>
        <taxon>Eukaryota</taxon>
        <taxon>Fungi</taxon>
        <taxon>Dikarya</taxon>
        <taxon>Ascomycota</taxon>
        <taxon>Pezizomycotina</taxon>
        <taxon>Dothideomycetes</taxon>
        <taxon>Pleosporomycetidae</taxon>
        <taxon>Pleosporales</taxon>
        <taxon>Pleosporineae</taxon>
        <taxon>Phaeosphaeriaceae</taxon>
        <taxon>Ophiobolus</taxon>
    </lineage>
</organism>
<name>A0A6A7A2U7_9PLEO</name>
<feature type="transmembrane region" description="Helical" evidence="6">
    <location>
        <begin position="217"/>
        <end position="238"/>
    </location>
</feature>
<evidence type="ECO:0000256" key="3">
    <source>
        <dbReference type="ARBA" id="ARBA00022989"/>
    </source>
</evidence>
<dbReference type="Pfam" id="PF20684">
    <property type="entry name" value="Fung_rhodopsin"/>
    <property type="match status" value="1"/>
</dbReference>
<comment type="similarity">
    <text evidence="5">Belongs to the SAT4 family.</text>
</comment>
<evidence type="ECO:0000256" key="6">
    <source>
        <dbReference type="SAM" id="Phobius"/>
    </source>
</evidence>
<feature type="transmembrane region" description="Helical" evidence="6">
    <location>
        <begin position="186"/>
        <end position="205"/>
    </location>
</feature>
<dbReference type="InterPro" id="IPR049326">
    <property type="entry name" value="Rhodopsin_dom_fungi"/>
</dbReference>
<feature type="transmembrane region" description="Helical" evidence="6">
    <location>
        <begin position="54"/>
        <end position="75"/>
    </location>
</feature>
<feature type="transmembrane region" description="Helical" evidence="6">
    <location>
        <begin position="258"/>
        <end position="278"/>
    </location>
</feature>
<feature type="transmembrane region" description="Helical" evidence="6">
    <location>
        <begin position="107"/>
        <end position="127"/>
    </location>
</feature>
<keyword evidence="2 6" id="KW-0812">Transmembrane</keyword>
<evidence type="ECO:0000256" key="2">
    <source>
        <dbReference type="ARBA" id="ARBA00022692"/>
    </source>
</evidence>
<comment type="subcellular location">
    <subcellularLocation>
        <location evidence="1">Membrane</location>
        <topology evidence="1">Multi-pass membrane protein</topology>
    </subcellularLocation>
</comment>
<keyword evidence="3 6" id="KW-1133">Transmembrane helix</keyword>
<keyword evidence="4 6" id="KW-0472">Membrane</keyword>
<evidence type="ECO:0000313" key="9">
    <source>
        <dbReference type="Proteomes" id="UP000799424"/>
    </source>
</evidence>
<accession>A0A6A7A2U7</accession>
<dbReference type="InterPro" id="IPR052337">
    <property type="entry name" value="SAT4-like"/>
</dbReference>
<evidence type="ECO:0000259" key="7">
    <source>
        <dbReference type="Pfam" id="PF20684"/>
    </source>
</evidence>
<feature type="transmembrane region" description="Helical" evidence="6">
    <location>
        <begin position="139"/>
        <end position="166"/>
    </location>
</feature>
<dbReference type="GO" id="GO:0016020">
    <property type="term" value="C:membrane"/>
    <property type="evidence" value="ECO:0007669"/>
    <property type="project" value="UniProtKB-SubCell"/>
</dbReference>
<evidence type="ECO:0000256" key="1">
    <source>
        <dbReference type="ARBA" id="ARBA00004141"/>
    </source>
</evidence>
<dbReference type="PANTHER" id="PTHR33048">
    <property type="entry name" value="PTH11-LIKE INTEGRAL MEMBRANE PROTEIN (AFU_ORTHOLOGUE AFUA_5G11245)"/>
    <property type="match status" value="1"/>
</dbReference>
<evidence type="ECO:0000256" key="4">
    <source>
        <dbReference type="ARBA" id="ARBA00023136"/>
    </source>
</evidence>
<dbReference type="OrthoDB" id="3529975at2759"/>
<keyword evidence="9" id="KW-1185">Reference proteome</keyword>
<feature type="domain" description="Rhodopsin" evidence="7">
    <location>
        <begin position="38"/>
        <end position="283"/>
    </location>
</feature>
<dbReference type="Proteomes" id="UP000799424">
    <property type="component" value="Unassembled WGS sequence"/>
</dbReference>
<sequence>MPDAEASALSAFLAEDRGPSVLASASVMILLTTIFVGLRYYARYLSSTSFGIQDVIIPFAWLAEIGVCITSIMMVEMAGTGRHMAYVVTQDLAKIAEHFKGIMVLELLHPAAVAFPKLLVVLLYLHILTNKYERIAAKALLALIFATWISFTVAAVFQCAPFAFNWDKTITGGKCFNTQVFANSSSVPNIITDLAVLVLPLRTVWELKISVGRRIGLLLIFLTGSVGIIASIIRTVVFAKTLAETGPLVDITWNHVALVNWTIIEPGMYLLSACALSFKPLFRMFAKVLHLQAFITHTKSTFQPGKSSTAKKSTTTTHDEYAMQDLNNGRFYRLSEISTKDGGSKKMEVLVTPRVDVETNCGAKLEGKINDEFAKDIGHAV</sequence>
<proteinExistence type="inferred from homology"/>
<dbReference type="AlphaFoldDB" id="A0A6A7A2U7"/>
<gene>
    <name evidence="8" type="ORF">CC86DRAFT_321914</name>
</gene>
<evidence type="ECO:0000256" key="5">
    <source>
        <dbReference type="ARBA" id="ARBA00038359"/>
    </source>
</evidence>
<dbReference type="PANTHER" id="PTHR33048:SF47">
    <property type="entry name" value="INTEGRAL MEMBRANE PROTEIN-RELATED"/>
    <property type="match status" value="1"/>
</dbReference>